<keyword evidence="1" id="KW-0472">Membrane</keyword>
<protein>
    <submittedName>
        <fullName evidence="2">Uncharacterized protein</fullName>
    </submittedName>
</protein>
<reference evidence="2" key="1">
    <citation type="submission" date="2021-01" db="EMBL/GenBank/DDBJ databases">
        <authorList>
            <person name="Corre E."/>
            <person name="Pelletier E."/>
            <person name="Niang G."/>
            <person name="Scheremetjew M."/>
            <person name="Finn R."/>
            <person name="Kale V."/>
            <person name="Holt S."/>
            <person name="Cochrane G."/>
            <person name="Meng A."/>
            <person name="Brown T."/>
            <person name="Cohen L."/>
        </authorList>
    </citation>
    <scope>NUCLEOTIDE SEQUENCE</scope>
    <source>
        <strain evidence="2">S3</strain>
    </source>
</reference>
<dbReference type="AlphaFoldDB" id="A0A7S3J0L4"/>
<keyword evidence="1" id="KW-1133">Transmembrane helix</keyword>
<evidence type="ECO:0000313" key="2">
    <source>
        <dbReference type="EMBL" id="CAE0335729.1"/>
    </source>
</evidence>
<keyword evidence="1" id="KW-0812">Transmembrane</keyword>
<proteinExistence type="predicted"/>
<organism evidence="2">
    <name type="scientific">Strombidium inclinatum</name>
    <dbReference type="NCBI Taxonomy" id="197538"/>
    <lineage>
        <taxon>Eukaryota</taxon>
        <taxon>Sar</taxon>
        <taxon>Alveolata</taxon>
        <taxon>Ciliophora</taxon>
        <taxon>Intramacronucleata</taxon>
        <taxon>Spirotrichea</taxon>
        <taxon>Oligotrichia</taxon>
        <taxon>Strombidiidae</taxon>
        <taxon>Strombidium</taxon>
    </lineage>
</organism>
<name>A0A7S3J0L4_9SPIT</name>
<accession>A0A7S3J0L4</accession>
<gene>
    <name evidence="2" type="ORF">SINC0208_LOCUS16368</name>
</gene>
<dbReference type="EMBL" id="HBIH01040635">
    <property type="protein sequence ID" value="CAE0335729.1"/>
    <property type="molecule type" value="Transcribed_RNA"/>
</dbReference>
<feature type="transmembrane region" description="Helical" evidence="1">
    <location>
        <begin position="134"/>
        <end position="157"/>
    </location>
</feature>
<evidence type="ECO:0000256" key="1">
    <source>
        <dbReference type="SAM" id="Phobius"/>
    </source>
</evidence>
<sequence length="190" mass="22148">MCFKEFNKKKTFATQLRVQTMQAEEGLTRFKTAVAKQESILFDVTDSSEHESFVKYTNVKYEDEESKQGEKVKVVNSTLQAFSLSISSSKAFEVAIRKPRKKVKHLMAELYAQCYGVYLLLVKHHGSPAERRDILKTLLFFSMALALDLLVTIYIMLEIFKVEDDSNNYDTFGWVFMDFYFVYSRRSIFS</sequence>